<dbReference type="EC" id="2.7.13.3" evidence="2"/>
<keyword evidence="5" id="KW-0547">Nucleotide-binding</keyword>
<dbReference type="AlphaFoldDB" id="A0A932ER94"/>
<feature type="domain" description="PAC" evidence="13">
    <location>
        <begin position="98"/>
        <end position="151"/>
    </location>
</feature>
<dbReference type="Pfam" id="PF00989">
    <property type="entry name" value="PAS"/>
    <property type="match status" value="1"/>
</dbReference>
<feature type="domain" description="PAS" evidence="12">
    <location>
        <begin position="29"/>
        <end position="93"/>
    </location>
</feature>
<dbReference type="SUPFAM" id="SSF52172">
    <property type="entry name" value="CheY-like"/>
    <property type="match status" value="1"/>
</dbReference>
<dbReference type="SMART" id="SM00448">
    <property type="entry name" value="REC"/>
    <property type="match status" value="1"/>
</dbReference>
<dbReference type="InterPro" id="IPR003661">
    <property type="entry name" value="HisK_dim/P_dom"/>
</dbReference>
<dbReference type="InterPro" id="IPR035965">
    <property type="entry name" value="PAS-like_dom_sf"/>
</dbReference>
<keyword evidence="8" id="KW-0902">Two-component regulatory system</keyword>
<gene>
    <name evidence="14" type="ORF">HYX28_07565</name>
</gene>
<evidence type="ECO:0000259" key="12">
    <source>
        <dbReference type="PROSITE" id="PS50112"/>
    </source>
</evidence>
<dbReference type="SMART" id="SM00388">
    <property type="entry name" value="HisKA"/>
    <property type="match status" value="1"/>
</dbReference>
<evidence type="ECO:0000256" key="8">
    <source>
        <dbReference type="ARBA" id="ARBA00023012"/>
    </source>
</evidence>
<dbReference type="PROSITE" id="PS50110">
    <property type="entry name" value="RESPONSE_REGULATORY"/>
    <property type="match status" value="1"/>
</dbReference>
<dbReference type="GO" id="GO:0006355">
    <property type="term" value="P:regulation of DNA-templated transcription"/>
    <property type="evidence" value="ECO:0007669"/>
    <property type="project" value="InterPro"/>
</dbReference>
<dbReference type="Proteomes" id="UP000779809">
    <property type="component" value="Unassembled WGS sequence"/>
</dbReference>
<comment type="caution">
    <text evidence="14">The sequence shown here is derived from an EMBL/GenBank/DDBJ whole genome shotgun (WGS) entry which is preliminary data.</text>
</comment>
<evidence type="ECO:0000256" key="3">
    <source>
        <dbReference type="ARBA" id="ARBA00022553"/>
    </source>
</evidence>
<dbReference type="InterPro" id="IPR005467">
    <property type="entry name" value="His_kinase_dom"/>
</dbReference>
<dbReference type="Gene3D" id="1.10.287.130">
    <property type="match status" value="1"/>
</dbReference>
<dbReference type="InterPro" id="IPR004358">
    <property type="entry name" value="Sig_transdc_His_kin-like_C"/>
</dbReference>
<dbReference type="GO" id="GO:0000155">
    <property type="term" value="F:phosphorelay sensor kinase activity"/>
    <property type="evidence" value="ECO:0007669"/>
    <property type="project" value="InterPro"/>
</dbReference>
<dbReference type="Gene3D" id="3.40.50.2300">
    <property type="match status" value="1"/>
</dbReference>
<evidence type="ECO:0000259" key="11">
    <source>
        <dbReference type="PROSITE" id="PS50110"/>
    </source>
</evidence>
<dbReference type="PANTHER" id="PTHR43065">
    <property type="entry name" value="SENSOR HISTIDINE KINASE"/>
    <property type="match status" value="1"/>
</dbReference>
<dbReference type="SUPFAM" id="SSF55874">
    <property type="entry name" value="ATPase domain of HSP90 chaperone/DNA topoisomerase II/histidine kinase"/>
    <property type="match status" value="1"/>
</dbReference>
<sequence length="539" mass="59905">MFFSFAVYSARLAVSQSRQQKAVLALRETESRFRLLFAANPHPMWVVDLETLKFLEVNDAAVRRYGYAREEFLSMRLTQIRPPDEVPKLLDNLADEAGIREFGVWKHRCKDGALVSVEIHAEPLDFAGRPAMLVLSQDLTERQKLEEQLRQSQKMEAVGTLAGGIAHDFNNLLTVIKGYSCLVMDRVKEDEQLAREVGQIEKAAEKAATLTRQLLAFSRRQVLQPRNINVNNIVASVQNMLRRVIGENIEIVNQFAADLGTVRADPSQIEQVILNLAVNARDAMPGGGKLTFRTSNAVLDDAFAREHIGLRPGRYVLLEVVDAGHGMDEETQRHIFEPFFTTKEVGRGTGLGLSTVYGIVKQSDGYIAVESGIAQGTTFRIYFPRVDQALSEGDPNESGTRRVGFETILLVEDEEVVRQLANRILVTSGYKVLLAENGQEAERICIEYDGVIQLLITDVVMPGMSGRDLVQKIAGKRPGMKVLYISGYTEQVLQETDIRSGVGFLEKPFSPAGLQRRVREVLEGRIIPSSAAWSGGSST</sequence>
<evidence type="ECO:0000259" key="10">
    <source>
        <dbReference type="PROSITE" id="PS50109"/>
    </source>
</evidence>
<dbReference type="SMART" id="SM00091">
    <property type="entry name" value="PAS"/>
    <property type="match status" value="1"/>
</dbReference>
<dbReference type="Gene3D" id="3.30.450.20">
    <property type="entry name" value="PAS domain"/>
    <property type="match status" value="1"/>
</dbReference>
<evidence type="ECO:0000256" key="5">
    <source>
        <dbReference type="ARBA" id="ARBA00022741"/>
    </source>
</evidence>
<dbReference type="PRINTS" id="PR00344">
    <property type="entry name" value="BCTRLSENSOR"/>
</dbReference>
<evidence type="ECO:0000259" key="13">
    <source>
        <dbReference type="PROSITE" id="PS50113"/>
    </source>
</evidence>
<organism evidence="14 15">
    <name type="scientific">Candidatus Korobacter versatilis</name>
    <dbReference type="NCBI Taxonomy" id="658062"/>
    <lineage>
        <taxon>Bacteria</taxon>
        <taxon>Pseudomonadati</taxon>
        <taxon>Acidobacteriota</taxon>
        <taxon>Terriglobia</taxon>
        <taxon>Terriglobales</taxon>
        <taxon>Candidatus Korobacteraceae</taxon>
        <taxon>Candidatus Korobacter</taxon>
    </lineage>
</organism>
<proteinExistence type="predicted"/>
<dbReference type="EMBL" id="JACPNR010000009">
    <property type="protein sequence ID" value="MBI2678625.1"/>
    <property type="molecule type" value="Genomic_DNA"/>
</dbReference>
<dbReference type="SMART" id="SM00387">
    <property type="entry name" value="HATPase_c"/>
    <property type="match status" value="1"/>
</dbReference>
<dbReference type="PROSITE" id="PS50113">
    <property type="entry name" value="PAC"/>
    <property type="match status" value="1"/>
</dbReference>
<reference evidence="14" key="1">
    <citation type="submission" date="2020-07" db="EMBL/GenBank/DDBJ databases">
        <title>Huge and variable diversity of episymbiotic CPR bacteria and DPANN archaea in groundwater ecosystems.</title>
        <authorList>
            <person name="He C.Y."/>
            <person name="Keren R."/>
            <person name="Whittaker M."/>
            <person name="Farag I.F."/>
            <person name="Doudna J."/>
            <person name="Cate J.H.D."/>
            <person name="Banfield J.F."/>
        </authorList>
    </citation>
    <scope>NUCLEOTIDE SEQUENCE</scope>
    <source>
        <strain evidence="14">NC_groundwater_580_Pr5_B-0.1um_64_19</strain>
    </source>
</reference>
<dbReference type="SUPFAM" id="SSF55785">
    <property type="entry name" value="PYP-like sensor domain (PAS domain)"/>
    <property type="match status" value="1"/>
</dbReference>
<dbReference type="InterPro" id="IPR000700">
    <property type="entry name" value="PAS-assoc_C"/>
</dbReference>
<dbReference type="Pfam" id="PF00512">
    <property type="entry name" value="HisKA"/>
    <property type="match status" value="1"/>
</dbReference>
<evidence type="ECO:0000256" key="2">
    <source>
        <dbReference type="ARBA" id="ARBA00012438"/>
    </source>
</evidence>
<evidence type="ECO:0000313" key="14">
    <source>
        <dbReference type="EMBL" id="MBI2678625.1"/>
    </source>
</evidence>
<dbReference type="CDD" id="cd00130">
    <property type="entry name" value="PAS"/>
    <property type="match status" value="1"/>
</dbReference>
<keyword evidence="6" id="KW-0418">Kinase</keyword>
<evidence type="ECO:0000256" key="9">
    <source>
        <dbReference type="PROSITE-ProRule" id="PRU00169"/>
    </source>
</evidence>
<feature type="domain" description="Response regulatory" evidence="11">
    <location>
        <begin position="407"/>
        <end position="522"/>
    </location>
</feature>
<dbReference type="InterPro" id="IPR036890">
    <property type="entry name" value="HATPase_C_sf"/>
</dbReference>
<dbReference type="InterPro" id="IPR003594">
    <property type="entry name" value="HATPase_dom"/>
</dbReference>
<feature type="modified residue" description="4-aspartylphosphate" evidence="9">
    <location>
        <position position="458"/>
    </location>
</feature>
<name>A0A932ER94_9BACT</name>
<dbReference type="PROSITE" id="PS50109">
    <property type="entry name" value="HIS_KIN"/>
    <property type="match status" value="1"/>
</dbReference>
<dbReference type="PROSITE" id="PS50112">
    <property type="entry name" value="PAS"/>
    <property type="match status" value="1"/>
</dbReference>
<evidence type="ECO:0000256" key="7">
    <source>
        <dbReference type="ARBA" id="ARBA00022840"/>
    </source>
</evidence>
<accession>A0A932ER94</accession>
<feature type="domain" description="Histidine kinase" evidence="10">
    <location>
        <begin position="164"/>
        <end position="387"/>
    </location>
</feature>
<comment type="catalytic activity">
    <reaction evidence="1">
        <text>ATP + protein L-histidine = ADP + protein N-phospho-L-histidine.</text>
        <dbReference type="EC" id="2.7.13.3"/>
    </reaction>
</comment>
<dbReference type="InterPro" id="IPR000014">
    <property type="entry name" value="PAS"/>
</dbReference>
<evidence type="ECO:0000256" key="6">
    <source>
        <dbReference type="ARBA" id="ARBA00022777"/>
    </source>
</evidence>
<dbReference type="SUPFAM" id="SSF47384">
    <property type="entry name" value="Homodimeric domain of signal transducing histidine kinase"/>
    <property type="match status" value="1"/>
</dbReference>
<keyword evidence="4" id="KW-0808">Transferase</keyword>
<dbReference type="Pfam" id="PF00072">
    <property type="entry name" value="Response_reg"/>
    <property type="match status" value="1"/>
</dbReference>
<evidence type="ECO:0000256" key="1">
    <source>
        <dbReference type="ARBA" id="ARBA00000085"/>
    </source>
</evidence>
<dbReference type="InterPro" id="IPR036097">
    <property type="entry name" value="HisK_dim/P_sf"/>
</dbReference>
<dbReference type="PANTHER" id="PTHR43065:SF42">
    <property type="entry name" value="TWO-COMPONENT SENSOR PPRA"/>
    <property type="match status" value="1"/>
</dbReference>
<evidence type="ECO:0000256" key="4">
    <source>
        <dbReference type="ARBA" id="ARBA00022679"/>
    </source>
</evidence>
<dbReference type="GO" id="GO:0005524">
    <property type="term" value="F:ATP binding"/>
    <property type="evidence" value="ECO:0007669"/>
    <property type="project" value="UniProtKB-KW"/>
</dbReference>
<keyword evidence="7" id="KW-0067">ATP-binding</keyword>
<dbReference type="InterPro" id="IPR011006">
    <property type="entry name" value="CheY-like_superfamily"/>
</dbReference>
<dbReference type="CDD" id="cd00082">
    <property type="entry name" value="HisKA"/>
    <property type="match status" value="1"/>
</dbReference>
<dbReference type="Gene3D" id="3.30.565.10">
    <property type="entry name" value="Histidine kinase-like ATPase, C-terminal domain"/>
    <property type="match status" value="1"/>
</dbReference>
<dbReference type="InterPro" id="IPR013767">
    <property type="entry name" value="PAS_fold"/>
</dbReference>
<keyword evidence="3 9" id="KW-0597">Phosphoprotein</keyword>
<dbReference type="Pfam" id="PF02518">
    <property type="entry name" value="HATPase_c"/>
    <property type="match status" value="1"/>
</dbReference>
<protein>
    <recommendedName>
        <fullName evidence="2">histidine kinase</fullName>
        <ecNumber evidence="2">2.7.13.3</ecNumber>
    </recommendedName>
</protein>
<dbReference type="NCBIfam" id="TIGR00229">
    <property type="entry name" value="sensory_box"/>
    <property type="match status" value="1"/>
</dbReference>
<evidence type="ECO:0000313" key="15">
    <source>
        <dbReference type="Proteomes" id="UP000779809"/>
    </source>
</evidence>
<dbReference type="InterPro" id="IPR001789">
    <property type="entry name" value="Sig_transdc_resp-reg_receiver"/>
</dbReference>